<dbReference type="STRING" id="1169540.A0A0G4FE64"/>
<feature type="region of interest" description="Disordered" evidence="3">
    <location>
        <begin position="963"/>
        <end position="1137"/>
    </location>
</feature>
<evidence type="ECO:0000313" key="6">
    <source>
        <dbReference type="Proteomes" id="UP000041254"/>
    </source>
</evidence>
<reference evidence="5 6" key="1">
    <citation type="submission" date="2014-11" db="EMBL/GenBank/DDBJ databases">
        <authorList>
            <person name="Zhu J."/>
            <person name="Qi W."/>
            <person name="Song R."/>
        </authorList>
    </citation>
    <scope>NUCLEOTIDE SEQUENCE [LARGE SCALE GENOMIC DNA]</scope>
</reference>
<feature type="domain" description="MIF4G" evidence="4">
    <location>
        <begin position="686"/>
        <end position="940"/>
    </location>
</feature>
<sequence length="1261" mass="141367">MTSPASKEDAAAASKAAAEELKDDKWRAELREKCAKVAAEGRQDLGKRDKSIAKIQKFTNRLRRFADADKSALLDESRKLNLSMYTSEIGQLLGECNFKLKDVAAAVEFAMHMHAEYEDFSRALKDAIVKSFTTTTEGSADQSASARKKVCLRLYSELYLTGICPDAGPIASMLKDVCSPGKGKTRDDCMQHLSILESFCKRFAGPLLGAAGRRQSGDGSSGGEWEREREREVCADGEVMNRLSGIISEFYRSEAREVLVNCHKDFMEQESRNQQLKIYKGEIPPEDEQKYQSLQATFSKVETYLAALSELLDLPMPELQEREADTKGPAGPATRLKAPGEDAAAAGGEGESEGADANLKWEDEADRSFYEDLVDLKDKVPPELLRIRVEDKPEAGGDDDNEDEEGDDEQDDDTADDDSPTAAAKDASSPPSAAAAAASAPASAASPSQAGGPGPGSPSTGPDGERKRLNFKKVRKRNQGKIAAYLNKIKTIEKREAVDDLAVEFFHLCTKSNRNKITQMLSDTYGVNLALLPFFARLVATISPYSKEVGQGVVEKLRADFTKYTATKDPVDLESKVKNVRYLSELCKCGVCPPGVMMDYFNSLIEDLTPHHAEMAVHLLQVCGRYLLYTPETSTRFQNLLDKMQRLKNVKNLQYRLEIMLDEAHLHVKPSDRKVRPKKEKPPMRRFIDRLIFVNLYDDDESDKVLKLVRKLPWQNEQVVKWLKKDILDLGMNVNYESIHQLACLLAGLARYRDAFVIDVIDQLTEDIQVGMERNDFRELPSRVRQVKLLGELYNYRLADSSVIFDTLYHLIGFGGPSSHHVGQLIAAHKLLDASLARLQASLASIPETQDDEADPKFTGWDQNTFWNPCSPEDPPGDYFRLKLVCIMLDTCGAYFERGPARHKMDRFLVFFQRYCLIKAPLPMRVEYMVRDTLGELRPKLRRYDSIGEVDSELREILKQESEQLREQGMLDQRDEEEEGEGEGEGEYETGDEVETDQDNEADEEEQEDEYFDDDERDPDYDRGEHHDEEEDWFEKELNSMVQESIETAKFARSKADEIRLPPSSLIKRGEDGGESDSRDASPTSPARGHQPSLKLVTKKGHSKYSVKPLPVPQGHQLWSHTMRREEAQREAELAEQQEREQLKMFVKGRVENFHQDERRDVAGSMRRMLMPQPGGSPQGVTVLSPQSAFAAADTARLNPHGPLGHVKRKPMYVAVTKQRPYGRGGGGRGGGGRGRGQPSGPPAPGPQRAGKSRFIQPEED</sequence>
<feature type="compositionally biased region" description="Basic and acidic residues" evidence="3">
    <location>
        <begin position="359"/>
        <end position="395"/>
    </location>
</feature>
<feature type="region of interest" description="Disordered" evidence="3">
    <location>
        <begin position="1197"/>
        <end position="1261"/>
    </location>
</feature>
<dbReference type="Proteomes" id="UP000041254">
    <property type="component" value="Unassembled WGS sequence"/>
</dbReference>
<dbReference type="InParanoid" id="A0A0G4FE64"/>
<organism evidence="5 6">
    <name type="scientific">Vitrella brassicaformis (strain CCMP3155)</name>
    <dbReference type="NCBI Taxonomy" id="1169540"/>
    <lineage>
        <taxon>Eukaryota</taxon>
        <taxon>Sar</taxon>
        <taxon>Alveolata</taxon>
        <taxon>Colpodellida</taxon>
        <taxon>Vitrellaceae</taxon>
        <taxon>Vitrella</taxon>
    </lineage>
</organism>
<dbReference type="AlphaFoldDB" id="A0A0G4FE64"/>
<keyword evidence="6" id="KW-1185">Reference proteome</keyword>
<keyword evidence="2" id="KW-0963">Cytoplasm</keyword>
<dbReference type="PANTHER" id="PTHR12839">
    <property type="entry name" value="NONSENSE-MEDIATED MRNA DECAY PROTEIN 2 UP-FRAMESHIFT SUPPRESSOR 2"/>
    <property type="match status" value="1"/>
</dbReference>
<dbReference type="InterPro" id="IPR007193">
    <property type="entry name" value="Upf2/Nmd2_C"/>
</dbReference>
<dbReference type="EMBL" id="CDMY01000417">
    <property type="protein sequence ID" value="CEM11495.1"/>
    <property type="molecule type" value="Genomic_DNA"/>
</dbReference>
<feature type="region of interest" description="Disordered" evidence="3">
    <location>
        <begin position="321"/>
        <end position="471"/>
    </location>
</feature>
<dbReference type="OMA" id="DFQHHQI"/>
<dbReference type="GO" id="GO:0035145">
    <property type="term" value="C:exon-exon junction complex"/>
    <property type="evidence" value="ECO:0007669"/>
    <property type="project" value="TreeGrafter"/>
</dbReference>
<feature type="domain" description="MIF4G" evidence="4">
    <location>
        <begin position="479"/>
        <end position="671"/>
    </location>
</feature>
<dbReference type="GO" id="GO:0005737">
    <property type="term" value="C:cytoplasm"/>
    <property type="evidence" value="ECO:0007669"/>
    <property type="project" value="UniProtKB-SubCell"/>
</dbReference>
<dbReference type="InterPro" id="IPR003890">
    <property type="entry name" value="MIF4G-like_typ-3"/>
</dbReference>
<gene>
    <name evidence="5" type="ORF">Vbra_15157</name>
</gene>
<dbReference type="OrthoDB" id="27832at2759"/>
<dbReference type="Pfam" id="PF04050">
    <property type="entry name" value="Upf2"/>
    <property type="match status" value="1"/>
</dbReference>
<dbReference type="InterPro" id="IPR039762">
    <property type="entry name" value="Nmd2/UPF2"/>
</dbReference>
<evidence type="ECO:0000313" key="5">
    <source>
        <dbReference type="EMBL" id="CEM11495.1"/>
    </source>
</evidence>
<feature type="compositionally biased region" description="Acidic residues" evidence="3">
    <location>
        <begin position="974"/>
        <end position="1019"/>
    </location>
</feature>
<feature type="compositionally biased region" description="Basic and acidic residues" evidence="3">
    <location>
        <begin position="1068"/>
        <end position="1080"/>
    </location>
</feature>
<feature type="compositionally biased region" description="Basic and acidic residues" evidence="3">
    <location>
        <begin position="1123"/>
        <end position="1137"/>
    </location>
</feature>
<dbReference type="PhylomeDB" id="A0A0G4FE64"/>
<evidence type="ECO:0000256" key="2">
    <source>
        <dbReference type="ARBA" id="ARBA00022490"/>
    </source>
</evidence>
<feature type="compositionally biased region" description="Low complexity" evidence="3">
    <location>
        <begin position="420"/>
        <end position="450"/>
    </location>
</feature>
<feature type="compositionally biased region" description="Gly residues" evidence="3">
    <location>
        <begin position="1223"/>
        <end position="1238"/>
    </location>
</feature>
<dbReference type="GO" id="GO:0000184">
    <property type="term" value="P:nuclear-transcribed mRNA catabolic process, nonsense-mediated decay"/>
    <property type="evidence" value="ECO:0007669"/>
    <property type="project" value="InterPro"/>
</dbReference>
<proteinExistence type="predicted"/>
<dbReference type="Pfam" id="PF02854">
    <property type="entry name" value="MIF4G"/>
    <property type="match status" value="2"/>
</dbReference>
<feature type="region of interest" description="Disordered" evidence="3">
    <location>
        <begin position="211"/>
        <end position="230"/>
    </location>
</feature>
<dbReference type="PANTHER" id="PTHR12839:SF7">
    <property type="entry name" value="REGULATOR OF NONSENSE TRANSCRIPTS 2"/>
    <property type="match status" value="1"/>
</dbReference>
<evidence type="ECO:0000259" key="4">
    <source>
        <dbReference type="SMART" id="SM00543"/>
    </source>
</evidence>
<dbReference type="GO" id="GO:0003723">
    <property type="term" value="F:RNA binding"/>
    <property type="evidence" value="ECO:0007669"/>
    <property type="project" value="InterPro"/>
</dbReference>
<dbReference type="SMART" id="SM00543">
    <property type="entry name" value="MIF4G"/>
    <property type="match status" value="2"/>
</dbReference>
<name>A0A0G4FE64_VITBC</name>
<dbReference type="SUPFAM" id="SSF48371">
    <property type="entry name" value="ARM repeat"/>
    <property type="match status" value="2"/>
</dbReference>
<feature type="compositionally biased region" description="Acidic residues" evidence="3">
    <location>
        <begin position="396"/>
        <end position="419"/>
    </location>
</feature>
<evidence type="ECO:0000256" key="1">
    <source>
        <dbReference type="ARBA" id="ARBA00004496"/>
    </source>
</evidence>
<accession>A0A0G4FE64</accession>
<dbReference type="Gene3D" id="1.25.40.180">
    <property type="match status" value="3"/>
</dbReference>
<dbReference type="VEuPathDB" id="CryptoDB:Vbra_15157"/>
<protein>
    <recommendedName>
        <fullName evidence="4">MIF4G domain-containing protein</fullName>
    </recommendedName>
</protein>
<dbReference type="InterPro" id="IPR016024">
    <property type="entry name" value="ARM-type_fold"/>
</dbReference>
<evidence type="ECO:0000256" key="3">
    <source>
        <dbReference type="SAM" id="MobiDB-lite"/>
    </source>
</evidence>
<comment type="subcellular location">
    <subcellularLocation>
        <location evidence="1">Cytoplasm</location>
    </subcellularLocation>
</comment>